<keyword evidence="2" id="KW-1185">Reference proteome</keyword>
<reference evidence="1 2" key="1">
    <citation type="journal article" date="2016" name="Genome Announc.">
        <title>Genome Sequence of Madurella mycetomatis mm55, Isolated from a Human Mycetoma Case in Sudan.</title>
        <authorList>
            <person name="Smit S."/>
            <person name="Derks M.F."/>
            <person name="Bervoets S."/>
            <person name="Fahal A."/>
            <person name="van Leeuwen W."/>
            <person name="van Belkum A."/>
            <person name="van de Sande W.W."/>
        </authorList>
    </citation>
    <scope>NUCLEOTIDE SEQUENCE [LARGE SCALE GENOMIC DNA]</scope>
    <source>
        <strain evidence="2">mm55</strain>
    </source>
</reference>
<evidence type="ECO:0000313" key="1">
    <source>
        <dbReference type="EMBL" id="KXX74593.1"/>
    </source>
</evidence>
<dbReference type="AlphaFoldDB" id="A0A175VT82"/>
<proteinExistence type="predicted"/>
<protein>
    <submittedName>
        <fullName evidence="1">Uncharacterized protein</fullName>
    </submittedName>
</protein>
<evidence type="ECO:0000313" key="2">
    <source>
        <dbReference type="Proteomes" id="UP000078237"/>
    </source>
</evidence>
<dbReference type="EMBL" id="LCTW02000336">
    <property type="protein sequence ID" value="KXX74593.1"/>
    <property type="molecule type" value="Genomic_DNA"/>
</dbReference>
<comment type="caution">
    <text evidence="1">The sequence shown here is derived from an EMBL/GenBank/DDBJ whole genome shotgun (WGS) entry which is preliminary data.</text>
</comment>
<dbReference type="VEuPathDB" id="FungiDB:MMYC01_209743"/>
<feature type="non-terminal residue" evidence="1">
    <location>
        <position position="74"/>
    </location>
</feature>
<dbReference type="Proteomes" id="UP000078237">
    <property type="component" value="Unassembled WGS sequence"/>
</dbReference>
<gene>
    <name evidence="1" type="ORF">MMYC01_209743</name>
</gene>
<accession>A0A175VT82</accession>
<name>A0A175VT82_9PEZI</name>
<sequence length="74" mass="7773">MPDPVVARCREAALHHPGSLHGGTRNAEVGKRRVNDIPEWELGAWAANAMTPSSLYPGSGAKAAAATQIEGRIV</sequence>
<organism evidence="1 2">
    <name type="scientific">Madurella mycetomatis</name>
    <dbReference type="NCBI Taxonomy" id="100816"/>
    <lineage>
        <taxon>Eukaryota</taxon>
        <taxon>Fungi</taxon>
        <taxon>Dikarya</taxon>
        <taxon>Ascomycota</taxon>
        <taxon>Pezizomycotina</taxon>
        <taxon>Sordariomycetes</taxon>
        <taxon>Sordariomycetidae</taxon>
        <taxon>Sordariales</taxon>
        <taxon>Sordariales incertae sedis</taxon>
        <taxon>Madurella</taxon>
    </lineage>
</organism>